<sequence>MSTTLPAHLPLPSKRFCCNTYRRRQSKVFEMRIDSIKTFLVDSGSAKHWLFVKVETDEGVHGWGEAYTQLDRDRVIKRQMDELARYLVGRSPFDIKQFLFSAYADFAGKRGSLELFCAVSGLEQALWDIVGKAAGQPVYNLLGGRTRRRLRVYANGWDGAEDPEVLAERARAVVARGFTALKFDPFPGRWRAYIDRSQEEEAVERVRAVREAVGPDVDILVEVHRRLAPLHAVRAARAMEPYAPFWFEEPVSARDLDALSEVRHAIDLPVVTGEELYTKNEFREVFERRAADILNPDVCNCGGILELREIGAMAEAYHVAMAPHNYNSTTVGLAATLHASAGMPNFLITEYFVNFEEVGREISRQALEVENSFITLPETPGLGIDLDEQALEARPFQPRPLRDLPLDSGTGSAAG</sequence>
<dbReference type="Gene3D" id="3.30.390.10">
    <property type="entry name" value="Enolase-like, N-terminal domain"/>
    <property type="match status" value="1"/>
</dbReference>
<dbReference type="AlphaFoldDB" id="A0A6B1D241"/>
<dbReference type="Pfam" id="PF02746">
    <property type="entry name" value="MR_MLE_N"/>
    <property type="match status" value="1"/>
</dbReference>
<dbReference type="InterPro" id="IPR018110">
    <property type="entry name" value="Mandel_Rmase/mucon_lact_enz_CS"/>
</dbReference>
<evidence type="ECO:0000256" key="2">
    <source>
        <dbReference type="SAM" id="MobiDB-lite"/>
    </source>
</evidence>
<dbReference type="PANTHER" id="PTHR48080:SF2">
    <property type="entry name" value="D-GALACTONATE DEHYDRATASE"/>
    <property type="match status" value="1"/>
</dbReference>
<evidence type="ECO:0000313" key="4">
    <source>
        <dbReference type="EMBL" id="MYC93841.1"/>
    </source>
</evidence>
<accession>A0A6B1D241</accession>
<dbReference type="CDD" id="cd03316">
    <property type="entry name" value="MR_like"/>
    <property type="match status" value="1"/>
</dbReference>
<comment type="caution">
    <text evidence="4">The sequence shown here is derived from an EMBL/GenBank/DDBJ whole genome shotgun (WGS) entry which is preliminary data.</text>
</comment>
<gene>
    <name evidence="4" type="ORF">F4X14_02625</name>
</gene>
<organism evidence="4">
    <name type="scientific">Caldilineaceae bacterium SB0661_bin_32</name>
    <dbReference type="NCBI Taxonomy" id="2605255"/>
    <lineage>
        <taxon>Bacteria</taxon>
        <taxon>Bacillati</taxon>
        <taxon>Chloroflexota</taxon>
        <taxon>Caldilineae</taxon>
        <taxon>Caldilineales</taxon>
        <taxon>Caldilineaceae</taxon>
    </lineage>
</organism>
<dbReference type="InterPro" id="IPR034593">
    <property type="entry name" value="DgoD-like"/>
</dbReference>
<reference evidence="4" key="1">
    <citation type="submission" date="2019-09" db="EMBL/GenBank/DDBJ databases">
        <title>Characterisation of the sponge microbiome using genome-centric metagenomics.</title>
        <authorList>
            <person name="Engelberts J.P."/>
            <person name="Robbins S.J."/>
            <person name="De Goeij J.M."/>
            <person name="Aranda M."/>
            <person name="Bell S.C."/>
            <person name="Webster N.S."/>
        </authorList>
    </citation>
    <scope>NUCLEOTIDE SEQUENCE</scope>
    <source>
        <strain evidence="4">SB0661_bin_32</strain>
    </source>
</reference>
<evidence type="ECO:0000259" key="3">
    <source>
        <dbReference type="SMART" id="SM00922"/>
    </source>
</evidence>
<proteinExistence type="predicted"/>
<dbReference type="GO" id="GO:0009063">
    <property type="term" value="P:amino acid catabolic process"/>
    <property type="evidence" value="ECO:0007669"/>
    <property type="project" value="InterPro"/>
</dbReference>
<dbReference type="Gene3D" id="3.20.20.120">
    <property type="entry name" value="Enolase-like C-terminal domain"/>
    <property type="match status" value="1"/>
</dbReference>
<keyword evidence="1" id="KW-0456">Lyase</keyword>
<dbReference type="InterPro" id="IPR013341">
    <property type="entry name" value="Mandelate_racemase_N_dom"/>
</dbReference>
<dbReference type="Pfam" id="PF13378">
    <property type="entry name" value="MR_MLE_C"/>
    <property type="match status" value="1"/>
</dbReference>
<dbReference type="InterPro" id="IPR013342">
    <property type="entry name" value="Mandelate_racemase_C"/>
</dbReference>
<dbReference type="InterPro" id="IPR029017">
    <property type="entry name" value="Enolase-like_N"/>
</dbReference>
<dbReference type="SUPFAM" id="SSF54826">
    <property type="entry name" value="Enolase N-terminal domain-like"/>
    <property type="match status" value="1"/>
</dbReference>
<evidence type="ECO:0000256" key="1">
    <source>
        <dbReference type="ARBA" id="ARBA00023239"/>
    </source>
</evidence>
<dbReference type="SMART" id="SM00922">
    <property type="entry name" value="MR_MLE"/>
    <property type="match status" value="1"/>
</dbReference>
<dbReference type="PANTHER" id="PTHR48080">
    <property type="entry name" value="D-GALACTONATE DEHYDRATASE-RELATED"/>
    <property type="match status" value="1"/>
</dbReference>
<dbReference type="EMBL" id="VXMH01000015">
    <property type="protein sequence ID" value="MYC93841.1"/>
    <property type="molecule type" value="Genomic_DNA"/>
</dbReference>
<dbReference type="SUPFAM" id="SSF51604">
    <property type="entry name" value="Enolase C-terminal domain-like"/>
    <property type="match status" value="1"/>
</dbReference>
<dbReference type="SFLD" id="SFLDG00179">
    <property type="entry name" value="mandelate_racemase"/>
    <property type="match status" value="1"/>
</dbReference>
<protein>
    <submittedName>
        <fullName evidence="4">Mandelate racemase/muconate lactonizing enzyme family protein</fullName>
    </submittedName>
</protein>
<dbReference type="InterPro" id="IPR029065">
    <property type="entry name" value="Enolase_C-like"/>
</dbReference>
<dbReference type="GO" id="GO:0016829">
    <property type="term" value="F:lyase activity"/>
    <property type="evidence" value="ECO:0007669"/>
    <property type="project" value="UniProtKB-KW"/>
</dbReference>
<feature type="region of interest" description="Disordered" evidence="2">
    <location>
        <begin position="395"/>
        <end position="415"/>
    </location>
</feature>
<name>A0A6B1D241_9CHLR</name>
<dbReference type="SFLD" id="SFLDS00001">
    <property type="entry name" value="Enolase"/>
    <property type="match status" value="1"/>
</dbReference>
<dbReference type="PROSITE" id="PS00908">
    <property type="entry name" value="MR_MLE_1"/>
    <property type="match status" value="1"/>
</dbReference>
<feature type="domain" description="Mandelate racemase/muconate lactonizing enzyme C-terminal" evidence="3">
    <location>
        <begin position="163"/>
        <end position="269"/>
    </location>
</feature>
<dbReference type="InterPro" id="IPR036849">
    <property type="entry name" value="Enolase-like_C_sf"/>
</dbReference>